<proteinExistence type="predicted"/>
<evidence type="ECO:0000313" key="1">
    <source>
        <dbReference type="EMBL" id="AFY85306.1"/>
    </source>
</evidence>
<reference evidence="1 2" key="1">
    <citation type="submission" date="2012-06" db="EMBL/GenBank/DDBJ databases">
        <title>Finished chromosome of genome of Oscillatoria acuminata PCC 6304.</title>
        <authorList>
            <consortium name="US DOE Joint Genome Institute"/>
            <person name="Gugger M."/>
            <person name="Coursin T."/>
            <person name="Rippka R."/>
            <person name="Tandeau De Marsac N."/>
            <person name="Huntemann M."/>
            <person name="Wei C.-L."/>
            <person name="Han J."/>
            <person name="Detter J.C."/>
            <person name="Han C."/>
            <person name="Tapia R."/>
            <person name="Davenport K."/>
            <person name="Daligault H."/>
            <person name="Erkkila T."/>
            <person name="Gu W."/>
            <person name="Munk A.C.C."/>
            <person name="Teshima H."/>
            <person name="Xu Y."/>
            <person name="Chain P."/>
            <person name="Chen A."/>
            <person name="Krypides N."/>
            <person name="Mavromatis K."/>
            <person name="Markowitz V."/>
            <person name="Szeto E."/>
            <person name="Ivanova N."/>
            <person name="Mikhailova N."/>
            <person name="Ovchinnikova G."/>
            <person name="Pagani I."/>
            <person name="Pati A."/>
            <person name="Goodwin L."/>
            <person name="Peters L."/>
            <person name="Pitluck S."/>
            <person name="Woyke T."/>
            <person name="Kerfeld C."/>
        </authorList>
    </citation>
    <scope>NUCLEOTIDE SEQUENCE [LARGE SCALE GENOMIC DNA]</scope>
    <source>
        <strain evidence="1 2">PCC 6304</strain>
    </source>
</reference>
<protein>
    <submittedName>
        <fullName evidence="1">Uncharacterized protein</fullName>
    </submittedName>
</protein>
<name>K9TT28_9CYAN</name>
<dbReference type="KEGG" id="oac:Oscil6304_5839"/>
<keyword evidence="2" id="KW-1185">Reference proteome</keyword>
<accession>K9TT28</accession>
<gene>
    <name evidence="1" type="ORF">Oscil6304_5839</name>
</gene>
<dbReference type="STRING" id="56110.Oscil6304_5839"/>
<dbReference type="EMBL" id="CP003607">
    <property type="protein sequence ID" value="AFY85306.1"/>
    <property type="molecule type" value="Genomic_DNA"/>
</dbReference>
<dbReference type="HOGENOM" id="CLU_192773_1_0_3"/>
<dbReference type="InParanoid" id="K9TT28"/>
<evidence type="ECO:0000313" key="2">
    <source>
        <dbReference type="Proteomes" id="UP000010367"/>
    </source>
</evidence>
<sequence>MKVSNQCPCCNGSLLHHIRKGGSYWFCSNCWQEMPNNSLPEKLITSASKNKVT</sequence>
<dbReference type="AlphaFoldDB" id="K9TT28"/>
<dbReference type="Proteomes" id="UP000010367">
    <property type="component" value="Chromosome"/>
</dbReference>
<organism evidence="1 2">
    <name type="scientific">Oscillatoria acuminata PCC 6304</name>
    <dbReference type="NCBI Taxonomy" id="56110"/>
    <lineage>
        <taxon>Bacteria</taxon>
        <taxon>Bacillati</taxon>
        <taxon>Cyanobacteriota</taxon>
        <taxon>Cyanophyceae</taxon>
        <taxon>Oscillatoriophycideae</taxon>
        <taxon>Oscillatoriales</taxon>
        <taxon>Oscillatoriaceae</taxon>
        <taxon>Oscillatoria</taxon>
    </lineage>
</organism>